<dbReference type="Proteomes" id="UP000309215">
    <property type="component" value="Unassembled WGS sequence"/>
</dbReference>
<reference evidence="1 2" key="1">
    <citation type="submission" date="2019-04" db="EMBL/GenBank/DDBJ databases">
        <authorList>
            <person name="Li Y."/>
            <person name="Wang J."/>
        </authorList>
    </citation>
    <scope>NUCLEOTIDE SEQUENCE [LARGE SCALE GENOMIC DNA]</scope>
    <source>
        <strain evidence="1 2">DSM 14668</strain>
    </source>
</reference>
<dbReference type="AlphaFoldDB" id="A0A4U1JED5"/>
<evidence type="ECO:0000313" key="2">
    <source>
        <dbReference type="Proteomes" id="UP000309215"/>
    </source>
</evidence>
<proteinExistence type="predicted"/>
<keyword evidence="2" id="KW-1185">Reference proteome</keyword>
<protein>
    <submittedName>
        <fullName evidence="1">Uncharacterized protein</fullName>
    </submittedName>
</protein>
<dbReference type="RefSeq" id="WP_136929257.1">
    <property type="nucleotide sequence ID" value="NZ_SSMQ01000011.1"/>
</dbReference>
<gene>
    <name evidence="1" type="ORF">E8A74_12745</name>
</gene>
<dbReference type="OrthoDB" id="5520329at2"/>
<comment type="caution">
    <text evidence="1">The sequence shown here is derived from an EMBL/GenBank/DDBJ whole genome shotgun (WGS) entry which is preliminary data.</text>
</comment>
<organism evidence="1 2">
    <name type="scientific">Polyangium fumosum</name>
    <dbReference type="NCBI Taxonomy" id="889272"/>
    <lineage>
        <taxon>Bacteria</taxon>
        <taxon>Pseudomonadati</taxon>
        <taxon>Myxococcota</taxon>
        <taxon>Polyangia</taxon>
        <taxon>Polyangiales</taxon>
        <taxon>Polyangiaceae</taxon>
        <taxon>Polyangium</taxon>
    </lineage>
</organism>
<dbReference type="EMBL" id="SSMQ01000011">
    <property type="protein sequence ID" value="TKD09148.1"/>
    <property type="molecule type" value="Genomic_DNA"/>
</dbReference>
<accession>A0A4U1JED5</accession>
<evidence type="ECO:0000313" key="1">
    <source>
        <dbReference type="EMBL" id="TKD09148.1"/>
    </source>
</evidence>
<name>A0A4U1JED5_9BACT</name>
<sequence>MGILECDPNAIVVTPECIPDAGADADASDDAPDAEIQAECTGRCVPEPDDISAGDWPRTPLLLYVGPKGQVPTSCPDTTPNDGVDKDVLFMKYRRFMHIDAPPATCQCTCPPSEGTCTELPETIEIRAGTCAENGAPALPFGGPVGWDGSCTSANALPAGADCGGEPCAQSVWSSPLPGPTSEACPVTTVPAAVATAPATWLTEGIACEAKELEGACDPSTYRCARDLPLPWLLCVSRSGEHQCPGNYKYARFVMYGEEPLDERGCRACECGGEPEGSACLATLRLYSDATCGDEADKVGVSSFGDQCVNVHPPGRALGSKAITNLAYTPGTCSATGGEPTGNARGAPGEAVTFCCLEPFYLPPR</sequence>